<dbReference type="InParanoid" id="U2DZ94"/>
<dbReference type="FunCoup" id="U2DZ94">
    <property type="interactions" value="283"/>
</dbReference>
<dbReference type="InterPro" id="IPR010994">
    <property type="entry name" value="RuvA_2-like"/>
</dbReference>
<dbReference type="Pfam" id="PF14520">
    <property type="entry name" value="HHH_5"/>
    <property type="match status" value="1"/>
</dbReference>
<dbReference type="GO" id="GO:0005737">
    <property type="term" value="C:cytoplasm"/>
    <property type="evidence" value="ECO:0007669"/>
    <property type="project" value="UniProtKB-SubCell"/>
</dbReference>
<dbReference type="InterPro" id="IPR004791">
    <property type="entry name" value="UvrC"/>
</dbReference>
<keyword evidence="6 7" id="KW-0742">SOS response</keyword>
<comment type="caution">
    <text evidence="11">The sequence shown here is derived from an EMBL/GenBank/DDBJ whole genome shotgun (WGS) entry which is preliminary data.</text>
</comment>
<feature type="domain" description="GIY-YIG" evidence="9">
    <location>
        <begin position="14"/>
        <end position="91"/>
    </location>
</feature>
<dbReference type="Proteomes" id="UP000005707">
    <property type="component" value="Unassembled WGS sequence"/>
</dbReference>
<dbReference type="PROSITE" id="PS50151">
    <property type="entry name" value="UVR"/>
    <property type="match status" value="1"/>
</dbReference>
<keyword evidence="1 7" id="KW-0963">Cytoplasm</keyword>
<dbReference type="RefSeq" id="WP_008826368.1">
    <property type="nucleotide sequence ID" value="NZ_AFNU02000001.1"/>
</dbReference>
<evidence type="ECO:0000259" key="9">
    <source>
        <dbReference type="PROSITE" id="PS50164"/>
    </source>
</evidence>
<evidence type="ECO:0000256" key="4">
    <source>
        <dbReference type="ARBA" id="ARBA00022881"/>
    </source>
</evidence>
<comment type="subunit">
    <text evidence="7">Interacts with UvrB in an incision complex.</text>
</comment>
<dbReference type="InterPro" id="IPR001162">
    <property type="entry name" value="UvrC_RNase_H_dom"/>
</dbReference>
<feature type="domain" description="UvrC family homology region profile" evidence="10">
    <location>
        <begin position="247"/>
        <end position="466"/>
    </location>
</feature>
<evidence type="ECO:0000259" key="10">
    <source>
        <dbReference type="PROSITE" id="PS50165"/>
    </source>
</evidence>
<dbReference type="InterPro" id="IPR035901">
    <property type="entry name" value="GIY-YIG_endonuc_sf"/>
</dbReference>
<dbReference type="InterPro" id="IPR036876">
    <property type="entry name" value="UVR_dom_sf"/>
</dbReference>
<dbReference type="STRING" id="1033810.HLPCO_000178"/>
<dbReference type="SUPFAM" id="SSF47781">
    <property type="entry name" value="RuvA domain 2-like"/>
    <property type="match status" value="1"/>
</dbReference>
<sequence>MNNNIKEKLNLVPFEPGCYLMKNKHNKVIYVGKAKKLRNRLRSYFSGSHNGKTARLVSEITDFEYIVTSSELEALILELNLIKQHDPRYNIMLRDDKTYPYILFTKEEHPRLVITRNVDEKKGSYFGPYPNVQSARETKALLDKLFPLRKCNKLPDKVCLYYHIKQCIAPCEKKIDPSVYEEYRKEIETILKGNITEITKDLKDKMIEYADNLQFEKAKEYKDLIDHIHKTVEKQKMILKDFSDRDIFGFYYKNGFLSIQVFYLRQGKLIERNAYIRPYYDDPIDELSNFIIQFYTNKNNIKPKEIMIPSEAEIDLLEKYLNLKVVVPKRGDKRKLVDLANKNAKLSLENKLRIQMQNEEKTLGAVNELGDLLTIAPPNRIEAFDNSHISGTEAVSAMVCYIDGKPSKKDYRKYKIKHSNTADDYESMREIIYRRYSRVINDNLDRPDLIVIDGGKGQVKAAKQMLDLLLLDVPVIGLAKDEKHKTAELIDGQTLEIIELNKHSKAFQLLMNIQEEVHRFAITFHRKLRTNKMTTSILDDISGVGSKRKKLLLKTFGSLKSIRNASKQDFIDAGIPENVAQNIIEKVK</sequence>
<evidence type="ECO:0000256" key="6">
    <source>
        <dbReference type="ARBA" id="ARBA00023236"/>
    </source>
</evidence>
<dbReference type="InterPro" id="IPR001943">
    <property type="entry name" value="UVR_dom"/>
</dbReference>
<dbReference type="Pfam" id="PF08459">
    <property type="entry name" value="UvrC_RNaseH_dom"/>
    <property type="match status" value="1"/>
</dbReference>
<dbReference type="Gene3D" id="4.10.860.10">
    <property type="entry name" value="UVR domain"/>
    <property type="match status" value="1"/>
</dbReference>
<dbReference type="SUPFAM" id="SSF46600">
    <property type="entry name" value="C-terminal UvrC-binding domain of UvrB"/>
    <property type="match status" value="1"/>
</dbReference>
<protein>
    <recommendedName>
        <fullName evidence="7">UvrABC system protein C</fullName>
        <shortName evidence="7">Protein UvrC</shortName>
    </recommendedName>
    <alternativeName>
        <fullName evidence="7">Excinuclease ABC subunit C</fullName>
    </alternativeName>
</protein>
<dbReference type="OrthoDB" id="9804933at2"/>
<dbReference type="InterPro" id="IPR038476">
    <property type="entry name" value="UvrC_RNase_H_dom_sf"/>
</dbReference>
<keyword evidence="3 7" id="KW-0228">DNA excision</keyword>
<evidence type="ECO:0000256" key="3">
    <source>
        <dbReference type="ARBA" id="ARBA00022769"/>
    </source>
</evidence>
<keyword evidence="4 7" id="KW-0267">Excision nuclease</keyword>
<evidence type="ECO:0000313" key="12">
    <source>
        <dbReference type="Proteomes" id="UP000005707"/>
    </source>
</evidence>
<dbReference type="PANTHER" id="PTHR30562">
    <property type="entry name" value="UVRC/OXIDOREDUCTASE"/>
    <property type="match status" value="1"/>
</dbReference>
<dbReference type="GO" id="GO:0009380">
    <property type="term" value="C:excinuclease repair complex"/>
    <property type="evidence" value="ECO:0007669"/>
    <property type="project" value="InterPro"/>
</dbReference>
<dbReference type="PANTHER" id="PTHR30562:SF1">
    <property type="entry name" value="UVRABC SYSTEM PROTEIN C"/>
    <property type="match status" value="1"/>
</dbReference>
<reference evidence="11 12" key="2">
    <citation type="journal article" date="2013" name="PLoS ONE">
        <title>INDIGO - INtegrated Data Warehouse of MIcrobial GenOmes with Examples from the Red Sea Extremophiles.</title>
        <authorList>
            <person name="Alam I."/>
            <person name="Antunes A."/>
            <person name="Kamau A.A."/>
            <person name="Ba Alawi W."/>
            <person name="Kalkatawi M."/>
            <person name="Stingl U."/>
            <person name="Bajic V.B."/>
        </authorList>
    </citation>
    <scope>NUCLEOTIDE SEQUENCE [LARGE SCALE GENOMIC DNA]</scope>
    <source>
        <strain evidence="11 12">SSD-17B</strain>
    </source>
</reference>
<gene>
    <name evidence="7 11" type="primary">uvrC</name>
    <name evidence="11" type="ORF">HLPCO_000178</name>
</gene>
<evidence type="ECO:0000259" key="8">
    <source>
        <dbReference type="PROSITE" id="PS50151"/>
    </source>
</evidence>
<dbReference type="GO" id="GO:0003677">
    <property type="term" value="F:DNA binding"/>
    <property type="evidence" value="ECO:0007669"/>
    <property type="project" value="UniProtKB-UniRule"/>
</dbReference>
<dbReference type="NCBIfam" id="TIGR00194">
    <property type="entry name" value="uvrC"/>
    <property type="match status" value="1"/>
</dbReference>
<keyword evidence="12" id="KW-1185">Reference proteome</keyword>
<proteinExistence type="inferred from homology"/>
<evidence type="ECO:0000256" key="1">
    <source>
        <dbReference type="ARBA" id="ARBA00022490"/>
    </source>
</evidence>
<organism evidence="11 12">
    <name type="scientific">Haloplasma contractile SSD-17B</name>
    <dbReference type="NCBI Taxonomy" id="1033810"/>
    <lineage>
        <taxon>Bacteria</taxon>
        <taxon>Bacillati</taxon>
        <taxon>Mycoplasmatota</taxon>
        <taxon>Mollicutes</taxon>
        <taxon>Haloplasmatales</taxon>
        <taxon>Haloplasmataceae</taxon>
        <taxon>Haloplasma</taxon>
    </lineage>
</organism>
<dbReference type="PROSITE" id="PS50164">
    <property type="entry name" value="GIY_YIG"/>
    <property type="match status" value="1"/>
</dbReference>
<reference evidence="11 12" key="1">
    <citation type="journal article" date="2011" name="J. Bacteriol.">
        <title>Genome sequence of Haloplasma contractile, an unusual contractile bacterium from a deep-sea anoxic brine lake.</title>
        <authorList>
            <person name="Antunes A."/>
            <person name="Alam I."/>
            <person name="El Dorry H."/>
            <person name="Siam R."/>
            <person name="Robertson A."/>
            <person name="Bajic V.B."/>
            <person name="Stingl U."/>
        </authorList>
    </citation>
    <scope>NUCLEOTIDE SEQUENCE [LARGE SCALE GENOMIC DNA]</scope>
    <source>
        <strain evidence="11 12">SSD-17B</strain>
    </source>
</reference>
<dbReference type="HAMAP" id="MF_00203">
    <property type="entry name" value="UvrC"/>
    <property type="match status" value="1"/>
</dbReference>
<dbReference type="PROSITE" id="PS50165">
    <property type="entry name" value="UVRC"/>
    <property type="match status" value="1"/>
</dbReference>
<dbReference type="FunFam" id="3.30.420.340:FF:000002">
    <property type="entry name" value="UvrABC system protein C"/>
    <property type="match status" value="1"/>
</dbReference>
<dbReference type="InterPro" id="IPR047296">
    <property type="entry name" value="GIY-YIG_UvrC_Cho"/>
</dbReference>
<name>U2DZ94_9MOLU</name>
<dbReference type="InterPro" id="IPR050066">
    <property type="entry name" value="UvrABC_protein_C"/>
</dbReference>
<dbReference type="Pfam" id="PF02151">
    <property type="entry name" value="UVR"/>
    <property type="match status" value="1"/>
</dbReference>
<dbReference type="SUPFAM" id="SSF82771">
    <property type="entry name" value="GIY-YIG endonuclease"/>
    <property type="match status" value="1"/>
</dbReference>
<comment type="similarity">
    <text evidence="7">Belongs to the UvrC family.</text>
</comment>
<evidence type="ECO:0000256" key="7">
    <source>
        <dbReference type="HAMAP-Rule" id="MF_00203"/>
    </source>
</evidence>
<keyword evidence="5 7" id="KW-0234">DNA repair</keyword>
<dbReference type="AlphaFoldDB" id="U2DZ94"/>
<feature type="domain" description="UVR" evidence="8">
    <location>
        <begin position="196"/>
        <end position="231"/>
    </location>
</feature>
<comment type="subcellular location">
    <subcellularLocation>
        <location evidence="7">Cytoplasm</location>
    </subcellularLocation>
</comment>
<dbReference type="EMBL" id="AFNU02000001">
    <property type="protein sequence ID" value="ERJ13527.1"/>
    <property type="molecule type" value="Genomic_DNA"/>
</dbReference>
<dbReference type="GO" id="GO:0009381">
    <property type="term" value="F:excinuclease ABC activity"/>
    <property type="evidence" value="ECO:0007669"/>
    <property type="project" value="UniProtKB-UniRule"/>
</dbReference>
<dbReference type="Pfam" id="PF22920">
    <property type="entry name" value="UvrC_RNaseH"/>
    <property type="match status" value="1"/>
</dbReference>
<dbReference type="InterPro" id="IPR000305">
    <property type="entry name" value="GIY-YIG_endonuc"/>
</dbReference>
<dbReference type="Pfam" id="PF01541">
    <property type="entry name" value="GIY-YIG"/>
    <property type="match status" value="1"/>
</dbReference>
<accession>U2DZ94</accession>
<evidence type="ECO:0000313" key="11">
    <source>
        <dbReference type="EMBL" id="ERJ13527.1"/>
    </source>
</evidence>
<evidence type="ECO:0000256" key="2">
    <source>
        <dbReference type="ARBA" id="ARBA00022763"/>
    </source>
</evidence>
<dbReference type="GO" id="GO:0006289">
    <property type="term" value="P:nucleotide-excision repair"/>
    <property type="evidence" value="ECO:0007669"/>
    <property type="project" value="UniProtKB-UniRule"/>
</dbReference>
<dbReference type="eggNOG" id="COG0322">
    <property type="taxonomic scope" value="Bacteria"/>
</dbReference>
<dbReference type="Gene3D" id="3.30.420.340">
    <property type="entry name" value="UvrC, RNAse H endonuclease domain"/>
    <property type="match status" value="1"/>
</dbReference>
<keyword evidence="2 7" id="KW-0227">DNA damage</keyword>
<dbReference type="CDD" id="cd10434">
    <property type="entry name" value="GIY-YIG_UvrC_Cho"/>
    <property type="match status" value="1"/>
</dbReference>
<comment type="function">
    <text evidence="7">The UvrABC repair system catalyzes the recognition and processing of DNA lesions. UvrC both incises the 5' and 3' sides of the lesion. The N-terminal half is responsible for the 3' incision and the C-terminal half is responsible for the 5' incision.</text>
</comment>
<dbReference type="Gene3D" id="3.40.1440.10">
    <property type="entry name" value="GIY-YIG endonuclease"/>
    <property type="match status" value="1"/>
</dbReference>
<dbReference type="Gene3D" id="1.10.150.20">
    <property type="entry name" value="5' to 3' exonuclease, C-terminal subdomain"/>
    <property type="match status" value="1"/>
</dbReference>
<dbReference type="FunFam" id="3.40.1440.10:FF:000001">
    <property type="entry name" value="UvrABC system protein C"/>
    <property type="match status" value="1"/>
</dbReference>
<dbReference type="SMART" id="SM00465">
    <property type="entry name" value="GIYc"/>
    <property type="match status" value="1"/>
</dbReference>
<dbReference type="GO" id="GO:0009432">
    <property type="term" value="P:SOS response"/>
    <property type="evidence" value="ECO:0007669"/>
    <property type="project" value="UniProtKB-UniRule"/>
</dbReference>
<evidence type="ECO:0000256" key="5">
    <source>
        <dbReference type="ARBA" id="ARBA00023204"/>
    </source>
</evidence>